<reference evidence="1 2" key="1">
    <citation type="journal article" date="2006" name="J. Bacteriol.">
        <title>Genomic analysis of Pseudomonas aeruginosa phages LKD16 and LKA1: establishment of the phiKMV subgroup within the T7 supergroup.</title>
        <authorList>
            <person name="Ceyssens P.J."/>
            <person name="Lavigne R."/>
            <person name="Mattheus W."/>
            <person name="Chibeu A."/>
            <person name="Hertveldt K."/>
            <person name="Mast J."/>
            <person name="Robben J."/>
            <person name="Volckaert G."/>
        </authorList>
    </citation>
    <scope>NUCLEOTIDE SEQUENCE</scope>
</reference>
<protein>
    <submittedName>
        <fullName evidence="1">Uncharacterized protein</fullName>
    </submittedName>
</protein>
<keyword evidence="2" id="KW-1185">Reference proteome</keyword>
<sequence>MRKSLMLQLGPTPKPGVVLGIGWDWSRPWKATYYPLDGGRLVSGSLGVGKVWVFYWWRK</sequence>
<dbReference type="KEGG" id="vg:5687520"/>
<evidence type="ECO:0000313" key="1">
    <source>
        <dbReference type="EMBL" id="CAK24996.1"/>
    </source>
</evidence>
<name>Q0E5Y6_9CAUD</name>
<dbReference type="RefSeq" id="YP_001522869.1">
    <property type="nucleotide sequence ID" value="NC_009936.1"/>
</dbReference>
<dbReference type="Proteomes" id="UP000002089">
    <property type="component" value="Segment"/>
</dbReference>
<proteinExistence type="predicted"/>
<evidence type="ECO:0000313" key="2">
    <source>
        <dbReference type="Proteomes" id="UP000002089"/>
    </source>
</evidence>
<accession>Q0E5Y6</accession>
<dbReference type="EMBL" id="AM265639">
    <property type="protein sequence ID" value="CAK24996.1"/>
    <property type="molecule type" value="Genomic_DNA"/>
</dbReference>
<dbReference type="GeneID" id="5687520"/>
<organism evidence="1 2">
    <name type="scientific">Pseudomonas phage LKA1</name>
    <dbReference type="NCBI Taxonomy" id="386793"/>
    <lineage>
        <taxon>Viruses</taxon>
        <taxon>Duplodnaviria</taxon>
        <taxon>Heunggongvirae</taxon>
        <taxon>Uroviricota</taxon>
        <taxon>Caudoviricetes</taxon>
        <taxon>Autographivirales</taxon>
        <taxon>Autoscriptoviridae</taxon>
        <taxon>Stubburvirus</taxon>
        <taxon>Stubburvirus LKA1</taxon>
    </lineage>
</organism>